<name>A0A8J5ID29_9STRA</name>
<evidence type="ECO:0000313" key="1">
    <source>
        <dbReference type="EMBL" id="KAG6944455.1"/>
    </source>
</evidence>
<dbReference type="AlphaFoldDB" id="A0A8J5ID29"/>
<protein>
    <submittedName>
        <fullName evidence="1">Uncharacterized protein</fullName>
    </submittedName>
</protein>
<accession>A0A8J5ID29</accession>
<organism evidence="1 2">
    <name type="scientific">Phytophthora aleatoria</name>
    <dbReference type="NCBI Taxonomy" id="2496075"/>
    <lineage>
        <taxon>Eukaryota</taxon>
        <taxon>Sar</taxon>
        <taxon>Stramenopiles</taxon>
        <taxon>Oomycota</taxon>
        <taxon>Peronosporomycetes</taxon>
        <taxon>Peronosporales</taxon>
        <taxon>Peronosporaceae</taxon>
        <taxon>Phytophthora</taxon>
    </lineage>
</organism>
<proteinExistence type="predicted"/>
<comment type="caution">
    <text evidence="1">The sequence shown here is derived from an EMBL/GenBank/DDBJ whole genome shotgun (WGS) entry which is preliminary data.</text>
</comment>
<keyword evidence="2" id="KW-1185">Reference proteome</keyword>
<gene>
    <name evidence="1" type="ORF">JG688_00017068</name>
</gene>
<dbReference type="Proteomes" id="UP000709295">
    <property type="component" value="Unassembled WGS sequence"/>
</dbReference>
<evidence type="ECO:0000313" key="2">
    <source>
        <dbReference type="Proteomes" id="UP000709295"/>
    </source>
</evidence>
<feature type="non-terminal residue" evidence="1">
    <location>
        <position position="55"/>
    </location>
</feature>
<sequence>MASRMYLCNKHTVNDEAVSCFEIWHKFWQNGTLLLPSKKKGGGRVRWPGAGSTEE</sequence>
<reference evidence="1" key="1">
    <citation type="submission" date="2021-01" db="EMBL/GenBank/DDBJ databases">
        <title>Phytophthora aleatoria, a newly-described species from Pinus radiata is distinct from Phytophthora cactorum isolates based on comparative genomics.</title>
        <authorList>
            <person name="Mcdougal R."/>
            <person name="Panda P."/>
            <person name="Williams N."/>
            <person name="Studholme D.J."/>
        </authorList>
    </citation>
    <scope>NUCLEOTIDE SEQUENCE</scope>
    <source>
        <strain evidence="1">NZFS 4037</strain>
    </source>
</reference>
<dbReference type="EMBL" id="JAENGY010002364">
    <property type="protein sequence ID" value="KAG6944455.1"/>
    <property type="molecule type" value="Genomic_DNA"/>
</dbReference>